<evidence type="ECO:0000313" key="11">
    <source>
        <dbReference type="EMBL" id="KAL3289944.1"/>
    </source>
</evidence>
<feature type="region of interest" description="Disordered" evidence="9">
    <location>
        <begin position="889"/>
        <end position="910"/>
    </location>
</feature>
<dbReference type="Gene3D" id="1.20.58.60">
    <property type="match status" value="1"/>
</dbReference>
<evidence type="ECO:0000256" key="6">
    <source>
        <dbReference type="ARBA" id="ARBA00023242"/>
    </source>
</evidence>
<keyword evidence="6" id="KW-0539">Nucleus</keyword>
<feature type="compositionally biased region" description="Polar residues" evidence="9">
    <location>
        <begin position="389"/>
        <end position="403"/>
    </location>
</feature>
<keyword evidence="12" id="KW-1185">Reference proteome</keyword>
<feature type="region of interest" description="Disordered" evidence="9">
    <location>
        <begin position="116"/>
        <end position="163"/>
    </location>
</feature>
<feature type="domain" description="KASH" evidence="10">
    <location>
        <begin position="914"/>
        <end position="969"/>
    </location>
</feature>
<dbReference type="EMBL" id="JABFTP020000186">
    <property type="protein sequence ID" value="KAL3289944.1"/>
    <property type="molecule type" value="Genomic_DNA"/>
</dbReference>
<feature type="compositionally biased region" description="Basic and acidic residues" evidence="9">
    <location>
        <begin position="149"/>
        <end position="163"/>
    </location>
</feature>
<evidence type="ECO:0000256" key="4">
    <source>
        <dbReference type="ARBA" id="ARBA00022989"/>
    </source>
</evidence>
<evidence type="ECO:0000256" key="3">
    <source>
        <dbReference type="ARBA" id="ARBA00022692"/>
    </source>
</evidence>
<reference evidence="11 12" key="1">
    <citation type="journal article" date="2021" name="BMC Biol.">
        <title>Horizontally acquired antibacterial genes associated with adaptive radiation of ladybird beetles.</title>
        <authorList>
            <person name="Li H.S."/>
            <person name="Tang X.F."/>
            <person name="Huang Y.H."/>
            <person name="Xu Z.Y."/>
            <person name="Chen M.L."/>
            <person name="Du X.Y."/>
            <person name="Qiu B.Y."/>
            <person name="Chen P.T."/>
            <person name="Zhang W."/>
            <person name="Slipinski A."/>
            <person name="Escalona H.E."/>
            <person name="Waterhouse R.M."/>
            <person name="Zwick A."/>
            <person name="Pang H."/>
        </authorList>
    </citation>
    <scope>NUCLEOTIDE SEQUENCE [LARGE SCALE GENOMIC DNA]</scope>
    <source>
        <strain evidence="11">SYSU2018</strain>
    </source>
</reference>
<comment type="similarity">
    <text evidence="2">Belongs to the nesprin family.</text>
</comment>
<feature type="topological domain" description="Perinuclear space" evidence="7">
    <location>
        <begin position="944"/>
        <end position="969"/>
    </location>
</feature>
<accession>A0ABD2PGP4</accession>
<evidence type="ECO:0000259" key="10">
    <source>
        <dbReference type="PROSITE" id="PS51049"/>
    </source>
</evidence>
<evidence type="ECO:0000256" key="5">
    <source>
        <dbReference type="ARBA" id="ARBA00023136"/>
    </source>
</evidence>
<feature type="compositionally biased region" description="Basic and acidic residues" evidence="9">
    <location>
        <begin position="892"/>
        <end position="910"/>
    </location>
</feature>
<comment type="subcellular location">
    <subcellularLocation>
        <location evidence="1">Nucleus membrane</location>
    </subcellularLocation>
</comment>
<feature type="coiled-coil region" evidence="8">
    <location>
        <begin position="847"/>
        <end position="874"/>
    </location>
</feature>
<dbReference type="PROSITE" id="PS51049">
    <property type="entry name" value="KASH"/>
    <property type="match status" value="1"/>
</dbReference>
<feature type="compositionally biased region" description="Polar residues" evidence="9">
    <location>
        <begin position="318"/>
        <end position="335"/>
    </location>
</feature>
<dbReference type="AlphaFoldDB" id="A0ABD2PGP4"/>
<protein>
    <recommendedName>
        <fullName evidence="10">KASH domain-containing protein</fullName>
    </recommendedName>
</protein>
<feature type="region of interest" description="Disordered" evidence="9">
    <location>
        <begin position="318"/>
        <end position="344"/>
    </location>
</feature>
<proteinExistence type="inferred from homology"/>
<dbReference type="PANTHER" id="PTHR21524">
    <property type="entry name" value="SPECTRIN REPEAT CONTAINING NUCLEAR ENVELOPE PROTEIN 2"/>
    <property type="match status" value="1"/>
</dbReference>
<keyword evidence="8" id="KW-0175">Coiled coil</keyword>
<sequence length="969" mass="110680">MQNQTYSSDSDSDFSFEPVNKYPRLSSKEYLYPNKDPTDKQNAIEFRNKDKLLENVMTTNGVANSIEQNGIEVLDDQIKHPGKDDHFTHSNRKGPNLATYYFKHPDTDSDMDKIEKNSIAHESTQETSEDEWVYNKNEEEEEEEMEDVDSNRNAESKKSIPDERIKRLVQKAEELVSPDQTKKLGRLHAFNKMSRVKQWLINKRPEDSCDASGEDEERESQLSEDFDESTATYKANQGYDSHNTSFTELNSSESTPKVMLRQRKYNGNRPWSVSCILQLETKNGIDEFSHSTSESALHNITPKKIADFNKISSTQTMTMAGNNSTSSTIEDSNTILPEEKTSPNRRRRLKMKRKCNHKYQCSKSDERCLNNRLFKSSSYSGCSNAMNSNCERQTSSDPPSMSVHSFGKYDTTTSGAETDDSFGKRVPVFKVGLKTDYLNPDIRDSSPGKSSLNTAEEQSSSLSEQAWDSYQEKYLSEAYSEAHDSDAARRLLEFGEDYRNFIDSQSDWSTNPDFSPTFRRRALPLTQNVEECDTDSDTESLRRFINSSRDQLNYTKEIHQQQMQLGLGQYLETNDIGEMLATCERHIDLLQHIDRSSDCVSREDKKAATDLLELWLELKRSVSIMQEFRNLQKDILQLKHYLSSIVVPDAESILDLGYVDDLVKEVGKYEKLLADIKDRKDKLFELNLSVHRFVVENKEYNASSLKNDISHLYCLWKCLHQNTFDRLSQLQPLLDDWKTLENRLDQLHGDLRSDEKTLRLLDSALKGGTLSEQTAIYVRDVAKLLSETNAAKGCTIPELFTEGSWSDSGISDEGSEHEIGERERRLAAIRRLVRQLEGVLSPDSDARVHMASRLNSAEEELRELQKQCRSLIVRSATCTMPNILTPAGAKTDVPEKECKENDGGGDPDHDTGITSWFRRAVRASIPFQLVLVTILCIAWLLEPQCCDNMNNYAWSLSPKLRYINGPPPI</sequence>
<gene>
    <name evidence="11" type="ORF">HHI36_023327</name>
</gene>
<evidence type="ECO:0000313" key="12">
    <source>
        <dbReference type="Proteomes" id="UP001516400"/>
    </source>
</evidence>
<organism evidence="11 12">
    <name type="scientific">Cryptolaemus montrouzieri</name>
    <dbReference type="NCBI Taxonomy" id="559131"/>
    <lineage>
        <taxon>Eukaryota</taxon>
        <taxon>Metazoa</taxon>
        <taxon>Ecdysozoa</taxon>
        <taxon>Arthropoda</taxon>
        <taxon>Hexapoda</taxon>
        <taxon>Insecta</taxon>
        <taxon>Pterygota</taxon>
        <taxon>Neoptera</taxon>
        <taxon>Endopterygota</taxon>
        <taxon>Coleoptera</taxon>
        <taxon>Polyphaga</taxon>
        <taxon>Cucujiformia</taxon>
        <taxon>Coccinelloidea</taxon>
        <taxon>Coccinellidae</taxon>
        <taxon>Scymninae</taxon>
        <taxon>Scymnini</taxon>
        <taxon>Cryptolaemus</taxon>
    </lineage>
</organism>
<dbReference type="InterPro" id="IPR012315">
    <property type="entry name" value="KASH"/>
</dbReference>
<dbReference type="Pfam" id="PF10541">
    <property type="entry name" value="KASH"/>
    <property type="match status" value="1"/>
</dbReference>
<feature type="topological domain" description="Cytoplasmic" evidence="7">
    <location>
        <begin position="1"/>
        <end position="922"/>
    </location>
</feature>
<feature type="region of interest" description="Disordered" evidence="9">
    <location>
        <begin position="437"/>
        <end position="464"/>
    </location>
</feature>
<dbReference type="PANTHER" id="PTHR21524:SF5">
    <property type="entry name" value="SPECTRIN REPEAT CONTAINING NUCLEAR ENVELOPE PROTEIN 2"/>
    <property type="match status" value="1"/>
</dbReference>
<evidence type="ECO:0000256" key="1">
    <source>
        <dbReference type="ARBA" id="ARBA00004126"/>
    </source>
</evidence>
<dbReference type="Proteomes" id="UP001516400">
    <property type="component" value="Unassembled WGS sequence"/>
</dbReference>
<evidence type="ECO:0000256" key="2">
    <source>
        <dbReference type="ARBA" id="ARBA00008619"/>
    </source>
</evidence>
<keyword evidence="4" id="KW-1133">Transmembrane helix</keyword>
<name>A0ABD2PGP4_9CUCU</name>
<evidence type="ECO:0000256" key="9">
    <source>
        <dbReference type="SAM" id="MobiDB-lite"/>
    </source>
</evidence>
<dbReference type="SMART" id="SM01249">
    <property type="entry name" value="KASH"/>
    <property type="match status" value="1"/>
</dbReference>
<dbReference type="GO" id="GO:0031965">
    <property type="term" value="C:nuclear membrane"/>
    <property type="evidence" value="ECO:0007669"/>
    <property type="project" value="UniProtKB-SubCell"/>
</dbReference>
<evidence type="ECO:0000256" key="7">
    <source>
        <dbReference type="PROSITE-ProRule" id="PRU00385"/>
    </source>
</evidence>
<feature type="region of interest" description="Disordered" evidence="9">
    <location>
        <begin position="78"/>
        <end position="98"/>
    </location>
</feature>
<feature type="region of interest" description="Disordered" evidence="9">
    <location>
        <begin position="205"/>
        <end position="228"/>
    </location>
</feature>
<evidence type="ECO:0000256" key="8">
    <source>
        <dbReference type="SAM" id="Coils"/>
    </source>
</evidence>
<feature type="compositionally biased region" description="Acidic residues" evidence="9">
    <location>
        <begin position="208"/>
        <end position="228"/>
    </location>
</feature>
<keyword evidence="3 7" id="KW-0812">Transmembrane</keyword>
<feature type="compositionally biased region" description="Acidic residues" evidence="9">
    <location>
        <begin position="127"/>
        <end position="148"/>
    </location>
</feature>
<keyword evidence="5 7" id="KW-0472">Membrane</keyword>
<comment type="caution">
    <text evidence="11">The sequence shown here is derived from an EMBL/GenBank/DDBJ whole genome shotgun (WGS) entry which is preliminary data.</text>
</comment>
<feature type="region of interest" description="Disordered" evidence="9">
    <location>
        <begin position="389"/>
        <end position="421"/>
    </location>
</feature>
<feature type="compositionally biased region" description="Basic and acidic residues" evidence="9">
    <location>
        <begin position="78"/>
        <end position="88"/>
    </location>
</feature>